<dbReference type="FunFam" id="2.60.120.290:FF:000013">
    <property type="entry name" value="Membrane frizzled-related protein"/>
    <property type="match status" value="2"/>
</dbReference>
<evidence type="ECO:0000256" key="19">
    <source>
        <dbReference type="PROSITE-ProRule" id="PRU01211"/>
    </source>
</evidence>
<dbReference type="InterPro" id="IPR001506">
    <property type="entry name" value="Peptidase_M12A"/>
</dbReference>
<evidence type="ECO:0000256" key="15">
    <source>
        <dbReference type="ARBA" id="ARBA00023212"/>
    </source>
</evidence>
<feature type="region of interest" description="Disordered" evidence="21">
    <location>
        <begin position="361"/>
        <end position="384"/>
    </location>
</feature>
<dbReference type="PROSITE" id="PS51864">
    <property type="entry name" value="ASTACIN"/>
    <property type="match status" value="1"/>
</dbReference>
<feature type="active site" evidence="19">
    <location>
        <position position="466"/>
    </location>
</feature>
<evidence type="ECO:0000256" key="2">
    <source>
        <dbReference type="ARBA" id="ARBA00004544"/>
    </source>
</evidence>
<dbReference type="CDD" id="cd00054">
    <property type="entry name" value="EGF_CA"/>
    <property type="match status" value="2"/>
</dbReference>
<keyword evidence="8" id="KW-0732">Signal</keyword>
<keyword evidence="4" id="KW-0963">Cytoplasm</keyword>
<dbReference type="SMART" id="SM00179">
    <property type="entry name" value="EGF_CA"/>
    <property type="match status" value="2"/>
</dbReference>
<evidence type="ECO:0000256" key="21">
    <source>
        <dbReference type="SAM" id="MobiDB-lite"/>
    </source>
</evidence>
<dbReference type="SMART" id="SM00042">
    <property type="entry name" value="CUB"/>
    <property type="match status" value="4"/>
</dbReference>
<feature type="domain" description="ADF-H" evidence="24">
    <location>
        <begin position="218"/>
        <end position="354"/>
    </location>
</feature>
<dbReference type="InterPro" id="IPR035914">
    <property type="entry name" value="Sperma_CUB_dom_sf"/>
</dbReference>
<feature type="domain" description="ADF-H" evidence="24">
    <location>
        <begin position="52"/>
        <end position="183"/>
    </location>
</feature>
<evidence type="ECO:0000259" key="25">
    <source>
        <dbReference type="PROSITE" id="PS51864"/>
    </source>
</evidence>
<dbReference type="FunFam" id="2.10.25.10:FF:000010">
    <property type="entry name" value="Pro-epidermal growth factor"/>
    <property type="match status" value="1"/>
</dbReference>
<dbReference type="Gene3D" id="2.60.120.290">
    <property type="entry name" value="Spermadhesin, CUB domain"/>
    <property type="match status" value="4"/>
</dbReference>
<dbReference type="GO" id="GO:0005856">
    <property type="term" value="C:cytoskeleton"/>
    <property type="evidence" value="ECO:0007669"/>
    <property type="project" value="UniProtKB-SubCell"/>
</dbReference>
<keyword evidence="12 19" id="KW-0482">Metalloprotease</keyword>
<keyword evidence="5 18" id="KW-0245">EGF-like domain</keyword>
<evidence type="ECO:0000259" key="23">
    <source>
        <dbReference type="PROSITE" id="PS50026"/>
    </source>
</evidence>
<feature type="binding site" evidence="19">
    <location>
        <position position="469"/>
    </location>
    <ligand>
        <name>Zn(2+)</name>
        <dbReference type="ChEBI" id="CHEBI:29105"/>
        <note>catalytic</note>
    </ligand>
</feature>
<dbReference type="EnsemblMetazoa" id="PPA07606.1">
    <property type="protein sequence ID" value="PPA07606.1"/>
    <property type="gene ID" value="WBGene00097160"/>
</dbReference>
<dbReference type="Pfam" id="PF00241">
    <property type="entry name" value="Cofilin_ADF"/>
    <property type="match status" value="2"/>
</dbReference>
<keyword evidence="7 19" id="KW-0479">Metal-binding</keyword>
<dbReference type="FunFam" id="2.60.120.290:FF:000005">
    <property type="entry name" value="Procollagen C-endopeptidase enhancer 1"/>
    <property type="match status" value="1"/>
</dbReference>
<dbReference type="InterPro" id="IPR001881">
    <property type="entry name" value="EGF-like_Ca-bd_dom"/>
</dbReference>
<dbReference type="Pfam" id="PF01400">
    <property type="entry name" value="Astacin"/>
    <property type="match status" value="1"/>
</dbReference>
<dbReference type="PRINTS" id="PR00480">
    <property type="entry name" value="ASTACIN"/>
</dbReference>
<keyword evidence="13 19" id="KW-1015">Disulfide bond</keyword>
<evidence type="ECO:0000256" key="11">
    <source>
        <dbReference type="ARBA" id="ARBA00022833"/>
    </source>
</evidence>
<dbReference type="InterPro" id="IPR017946">
    <property type="entry name" value="PLC-like_Pdiesterase_TIM-brl"/>
</dbReference>
<keyword evidence="14" id="KW-0009">Actin-binding</keyword>
<evidence type="ECO:0000256" key="5">
    <source>
        <dbReference type="ARBA" id="ARBA00022536"/>
    </source>
</evidence>
<dbReference type="CDD" id="cd00041">
    <property type="entry name" value="CUB"/>
    <property type="match status" value="4"/>
</dbReference>
<comment type="function">
    <text evidence="17">Actin-binding protein involved in motile and morphological processes. Inhibits actin polymerization, likely by sequestering G-actin.</text>
</comment>
<gene>
    <name evidence="26" type="primary">WBGene00097160</name>
</gene>
<dbReference type="CDD" id="cd11285">
    <property type="entry name" value="ADF_Twf-N_like"/>
    <property type="match status" value="1"/>
</dbReference>
<evidence type="ECO:0000256" key="17">
    <source>
        <dbReference type="ARBA" id="ARBA00056419"/>
    </source>
</evidence>
<dbReference type="InterPro" id="IPR002108">
    <property type="entry name" value="ADF-H"/>
</dbReference>
<reference evidence="27" key="1">
    <citation type="journal article" date="2008" name="Nat. Genet.">
        <title>The Pristionchus pacificus genome provides a unique perspective on nematode lifestyle and parasitism.</title>
        <authorList>
            <person name="Dieterich C."/>
            <person name="Clifton S.W."/>
            <person name="Schuster L.N."/>
            <person name="Chinwalla A."/>
            <person name="Delehaunty K."/>
            <person name="Dinkelacker I."/>
            <person name="Fulton L."/>
            <person name="Fulton R."/>
            <person name="Godfrey J."/>
            <person name="Minx P."/>
            <person name="Mitreva M."/>
            <person name="Roeseler W."/>
            <person name="Tian H."/>
            <person name="Witte H."/>
            <person name="Yang S.P."/>
            <person name="Wilson R.K."/>
            <person name="Sommer R.J."/>
        </authorList>
    </citation>
    <scope>NUCLEOTIDE SEQUENCE [LARGE SCALE GENOMIC DNA]</scope>
    <source>
        <strain evidence="27">PS312</strain>
    </source>
</reference>
<dbReference type="PANTHER" id="PTHR24255:SF31">
    <property type="entry name" value="CUBILIN-LIKE PROTEIN"/>
    <property type="match status" value="1"/>
</dbReference>
<dbReference type="GO" id="GO:0005509">
    <property type="term" value="F:calcium ion binding"/>
    <property type="evidence" value="ECO:0007669"/>
    <property type="project" value="InterPro"/>
</dbReference>
<evidence type="ECO:0000256" key="8">
    <source>
        <dbReference type="ARBA" id="ARBA00022729"/>
    </source>
</evidence>
<feature type="domain" description="CUB" evidence="22">
    <location>
        <begin position="833"/>
        <end position="939"/>
    </location>
</feature>
<keyword evidence="15" id="KW-0206">Cytoskeleton</keyword>
<evidence type="ECO:0000259" key="24">
    <source>
        <dbReference type="PROSITE" id="PS51263"/>
    </source>
</evidence>
<dbReference type="PROSITE" id="PS50026">
    <property type="entry name" value="EGF_3"/>
    <property type="match status" value="1"/>
</dbReference>
<feature type="binding site" evidence="19">
    <location>
        <position position="465"/>
    </location>
    <ligand>
        <name>Zn(2+)</name>
        <dbReference type="ChEBI" id="CHEBI:29105"/>
        <note>catalytic</note>
    </ligand>
</feature>
<keyword evidence="9" id="KW-0677">Repeat</keyword>
<evidence type="ECO:0000256" key="9">
    <source>
        <dbReference type="ARBA" id="ARBA00022737"/>
    </source>
</evidence>
<dbReference type="PROSITE" id="PS01186">
    <property type="entry name" value="EGF_2"/>
    <property type="match status" value="2"/>
</dbReference>
<evidence type="ECO:0000256" key="10">
    <source>
        <dbReference type="ARBA" id="ARBA00022801"/>
    </source>
</evidence>
<keyword evidence="11 19" id="KW-0862">Zinc</keyword>
<feature type="domain" description="EGF-like" evidence="23">
    <location>
        <begin position="790"/>
        <end position="830"/>
    </location>
</feature>
<dbReference type="Pfam" id="PF00431">
    <property type="entry name" value="CUB"/>
    <property type="match status" value="4"/>
</dbReference>
<feature type="binding site" evidence="19">
    <location>
        <position position="475"/>
    </location>
    <ligand>
        <name>Zn(2+)</name>
        <dbReference type="ChEBI" id="CHEBI:29105"/>
        <note>catalytic</note>
    </ligand>
</feature>
<proteinExistence type="inferred from homology"/>
<organism evidence="26 27">
    <name type="scientific">Pristionchus pacificus</name>
    <name type="common">Parasitic nematode worm</name>
    <dbReference type="NCBI Taxonomy" id="54126"/>
    <lineage>
        <taxon>Eukaryota</taxon>
        <taxon>Metazoa</taxon>
        <taxon>Ecdysozoa</taxon>
        <taxon>Nematoda</taxon>
        <taxon>Chromadorea</taxon>
        <taxon>Rhabditida</taxon>
        <taxon>Rhabditina</taxon>
        <taxon>Diplogasteromorpha</taxon>
        <taxon>Diplogasteroidea</taxon>
        <taxon>Neodiplogasteridae</taxon>
        <taxon>Pristionchus</taxon>
    </lineage>
</organism>
<feature type="domain" description="CUB" evidence="22">
    <location>
        <begin position="573"/>
        <end position="660"/>
    </location>
</feature>
<dbReference type="SUPFAM" id="SSF49854">
    <property type="entry name" value="Spermadhesin, CUB domain"/>
    <property type="match status" value="4"/>
</dbReference>
<comment type="caution">
    <text evidence="18">Lacks conserved residue(s) required for the propagation of feature annotation.</text>
</comment>
<evidence type="ECO:0000256" key="20">
    <source>
        <dbReference type="RuleBase" id="RU361183"/>
    </source>
</evidence>
<evidence type="ECO:0000256" key="4">
    <source>
        <dbReference type="ARBA" id="ARBA00022490"/>
    </source>
</evidence>
<dbReference type="SUPFAM" id="SSF55486">
    <property type="entry name" value="Metalloproteases ('zincins'), catalytic domain"/>
    <property type="match status" value="1"/>
</dbReference>
<dbReference type="PROSITE" id="PS00010">
    <property type="entry name" value="ASX_HYDROXYL"/>
    <property type="match status" value="1"/>
</dbReference>
<accession>A0A8R1U626</accession>
<dbReference type="InterPro" id="IPR006026">
    <property type="entry name" value="Peptidase_Metallo"/>
</dbReference>
<dbReference type="InterPro" id="IPR018097">
    <property type="entry name" value="EGF_Ca-bd_CS"/>
</dbReference>
<feature type="region of interest" description="Disordered" evidence="21">
    <location>
        <begin position="1163"/>
        <end position="1187"/>
    </location>
</feature>
<dbReference type="GO" id="GO:0008081">
    <property type="term" value="F:phosphoric diester hydrolase activity"/>
    <property type="evidence" value="ECO:0007669"/>
    <property type="project" value="InterPro"/>
</dbReference>
<evidence type="ECO:0000256" key="13">
    <source>
        <dbReference type="ARBA" id="ARBA00023157"/>
    </source>
</evidence>
<comment type="similarity">
    <text evidence="3">Belongs to the actin-binding proteins ADF family. Twinfilin subfamily.</text>
</comment>
<dbReference type="PROSITE" id="PS01187">
    <property type="entry name" value="EGF_CA"/>
    <property type="match status" value="1"/>
</dbReference>
<dbReference type="Pfam" id="PF14670">
    <property type="entry name" value="FXa_inhibition"/>
    <property type="match status" value="1"/>
</dbReference>
<evidence type="ECO:0000256" key="14">
    <source>
        <dbReference type="ARBA" id="ARBA00023203"/>
    </source>
</evidence>
<dbReference type="EC" id="3.4.24.-" evidence="20"/>
<feature type="domain" description="CUB" evidence="22">
    <location>
        <begin position="676"/>
        <end position="790"/>
    </location>
</feature>
<dbReference type="SUPFAM" id="SSF55753">
    <property type="entry name" value="Actin depolymerizing proteins"/>
    <property type="match status" value="2"/>
</dbReference>
<keyword evidence="6 19" id="KW-0645">Protease</keyword>
<feature type="disulfide bond" evidence="19">
    <location>
        <begin position="437"/>
        <end position="438"/>
    </location>
</feature>
<dbReference type="GO" id="GO:0016485">
    <property type="term" value="P:protein processing"/>
    <property type="evidence" value="ECO:0000318"/>
    <property type="project" value="GO_Central"/>
</dbReference>
<dbReference type="InterPro" id="IPR000742">
    <property type="entry name" value="EGF"/>
</dbReference>
<dbReference type="SUPFAM" id="SSF57196">
    <property type="entry name" value="EGF/Laminin"/>
    <property type="match status" value="2"/>
</dbReference>
<dbReference type="Proteomes" id="UP000005239">
    <property type="component" value="Unassembled WGS sequence"/>
</dbReference>
<dbReference type="SUPFAM" id="SSF51695">
    <property type="entry name" value="PLC-like phosphodiesterases"/>
    <property type="match status" value="1"/>
</dbReference>
<evidence type="ECO:0000313" key="27">
    <source>
        <dbReference type="Proteomes" id="UP000005239"/>
    </source>
</evidence>
<dbReference type="InterPro" id="IPR000909">
    <property type="entry name" value="PLipase_C_PInositol-sp_X_dom"/>
</dbReference>
<dbReference type="InterPro" id="IPR000859">
    <property type="entry name" value="CUB_dom"/>
</dbReference>
<dbReference type="Gene3D" id="2.10.25.10">
    <property type="entry name" value="Laminin"/>
    <property type="match status" value="2"/>
</dbReference>
<dbReference type="PROSITE" id="PS01180">
    <property type="entry name" value="CUB"/>
    <property type="match status" value="4"/>
</dbReference>
<dbReference type="GO" id="GO:0005615">
    <property type="term" value="C:extracellular space"/>
    <property type="evidence" value="ECO:0000318"/>
    <property type="project" value="GO_Central"/>
</dbReference>
<evidence type="ECO:0000256" key="6">
    <source>
        <dbReference type="ARBA" id="ARBA00022670"/>
    </source>
</evidence>
<feature type="domain" description="CUB" evidence="22">
    <location>
        <begin position="983"/>
        <end position="1095"/>
    </location>
</feature>
<evidence type="ECO:0000256" key="7">
    <source>
        <dbReference type="ARBA" id="ARBA00022723"/>
    </source>
</evidence>
<dbReference type="CDD" id="cd11284">
    <property type="entry name" value="ADF_Twf-C_like"/>
    <property type="match status" value="1"/>
</dbReference>
<dbReference type="Gene3D" id="3.20.20.190">
    <property type="entry name" value="Phosphatidylinositol (PI) phosphodiesterase"/>
    <property type="match status" value="1"/>
</dbReference>
<dbReference type="FunFam" id="3.40.20.10:FF:000042">
    <property type="entry name" value="Actin depolymerizing protein"/>
    <property type="match status" value="1"/>
</dbReference>
<evidence type="ECO:0000256" key="18">
    <source>
        <dbReference type="PROSITE-ProRule" id="PRU00076"/>
    </source>
</evidence>
<dbReference type="InterPro" id="IPR049883">
    <property type="entry name" value="NOTCH1_EGF-like"/>
</dbReference>
<feature type="disulfide bond" evidence="19">
    <location>
        <begin position="435"/>
        <end position="457"/>
    </location>
</feature>
<evidence type="ECO:0000256" key="16">
    <source>
        <dbReference type="ARBA" id="ARBA00038532"/>
    </source>
</evidence>
<dbReference type="GO" id="GO:0003779">
    <property type="term" value="F:actin binding"/>
    <property type="evidence" value="ECO:0007669"/>
    <property type="project" value="UniProtKB-KW"/>
</dbReference>
<dbReference type="GO" id="GO:0008270">
    <property type="term" value="F:zinc ion binding"/>
    <property type="evidence" value="ECO:0007669"/>
    <property type="project" value="UniProtKB-UniRule"/>
</dbReference>
<evidence type="ECO:0000313" key="26">
    <source>
        <dbReference type="EnsemblMetazoa" id="PPA07606.1"/>
    </source>
</evidence>
<dbReference type="GO" id="GO:0005938">
    <property type="term" value="C:cell cortex"/>
    <property type="evidence" value="ECO:0007669"/>
    <property type="project" value="UniProtKB-SubCell"/>
</dbReference>
<protein>
    <recommendedName>
        <fullName evidence="20">Metalloendopeptidase</fullName>
        <ecNumber evidence="20">3.4.24.-</ecNumber>
    </recommendedName>
</protein>
<dbReference type="InterPro" id="IPR024079">
    <property type="entry name" value="MetalloPept_cat_dom_sf"/>
</dbReference>
<sequence>EDGLKEGTDLICCVVYRRSPYSSLSAPFLSSLSPLLHPSLSHHTHTTTMACQTGIKPNAKLRNAFELGKQAKLRLIKVVVRNEELAPNYELKGSHDWRADWAAAIPECLDSFEPCFVLFRLNTVHDWLLISFADDRAPVKEKMLLAATQATFKNEFGPSYISHERHVTDRKDLTLDAFDSWMNGKSEPQPLTEIEQELVNAAQERSRAAASAPTGMKGVSFPLDRNAEEALVQLAKGTLAFVQLSVDTLNEAIKLEGMETVMGASELAGKISRKQPRYTFYRFDHEFEGRQLVSIFFIYSLPSSGSSIKERMLYSSCKGPFLGEAARLGVEVAKKMEVDAKDDLSEKALFECIHPPVAEAPKPFSRPAPPGGPRRITKKWSTSHGSSSYQSHFFIHQRVIYREKAMRHWEERTCISFVPRKESDKHYILFTIDKCGCCSYVGRRGDGPQAISIGKNCDKFGIVVHELGHVVGFWHEHTRPDRDDFVDIFYPSIQAGQDYNFERAKGEDVDSMGEPYDFNSIMHYARDTFSRGLFHDTILPKPSLGFKGEIGQRVQLSEGDVRQTAKMYNCVSCGGSFFSPSGLLTANGSECMWRVIAPEGHTVFLNLSDAVLSASCSSSFNGDSIVVRDGHSPLSPILHSLCGGDSSSRVLVSSTNRLWIHAKFSHPPPSSFDVVCGGPLYSTSGIIQSPLYPDAYPPNADCLWSIRVPEGKQVAIKVHFFHLESHKECIYDRVVIYEGSSEGSIPIDILCGQTTQGTHVVSKSSNQVTLRFISDSSVQKSGFELEFVEEVDECSLPDPPCHHKCTNTLGSFECECDIGYSLRPDGRSCESTCGGFLMTSAGEITSPNFPDNYPSSKKCVWEIEAPIGSQIFVNVTHLNIEGMKSECSYDYLRVGEREKMCGEHDQSILLTSKDHRLRVEFSSDSSVERSGFALTYLSDIDECAEDNGGCEHECKNRIGGRECSCHSGFVLSSDGMNCKEGGCFYQINTPHGEFTSPNYPEEYPRGTNCSWHFVTTPGHRLQVKFHSFNLEEHLQCKYDAISIQDGPEASRSSLGIFCGSVIPPAILSSSNQLILHFFSDTSVSRRGFLAEYESVCGGQLVADRTPALIYSHASYSDARYTQGRECKDIDRNIPPSLTSTGRALTLILRTDDTVEERGFVAEYSEASQSSKEEEKTTVKPTRRPHNSDYLINTRQRTRVSFYSMSSGDDGADLSEWMTNLPLEIKRKPITKIAIPGSHDSFSSSLSTSLPVANDASSTLRRAGAFPGVRPFIKRWAVTQSLSISDQLRAGIRYFDLRISNPPMCDDPDSSFRCVHALYGAPLLEIIGSVREFLEKHPGEVVFIDMNHLYGFDEDAAFTDMMQTILCVLSASQIVPPPNNSRSISEFTLEKLQSTGQNVILLAPYLGDSQPFTDILWSTRHIQSPWPDSDKIPFILQFLNRLSEEWRMQKNPNILLVYQGVATVQGKDIALHPFSSLERYVSRSMTKATCGWLTERSSEDGINIVIADFVCPEFSRLVTGINQKK</sequence>
<dbReference type="SMART" id="SM00181">
    <property type="entry name" value="EGF"/>
    <property type="match status" value="2"/>
</dbReference>
<evidence type="ECO:0000256" key="3">
    <source>
        <dbReference type="ARBA" id="ARBA00009557"/>
    </source>
</evidence>
<reference evidence="26" key="2">
    <citation type="submission" date="2022-06" db="UniProtKB">
        <authorList>
            <consortium name="EnsemblMetazoa"/>
        </authorList>
    </citation>
    <scope>IDENTIFICATION</scope>
    <source>
        <strain evidence="26">PS312</strain>
    </source>
</reference>
<dbReference type="InterPro" id="IPR000152">
    <property type="entry name" value="EGF-type_Asp/Asn_hydroxyl_site"/>
</dbReference>
<dbReference type="SMART" id="SM00148">
    <property type="entry name" value="PLCXc"/>
    <property type="match status" value="1"/>
</dbReference>
<dbReference type="GO" id="GO:0009953">
    <property type="term" value="P:dorsal/ventral pattern formation"/>
    <property type="evidence" value="ECO:0000318"/>
    <property type="project" value="GO_Central"/>
</dbReference>
<dbReference type="Gene3D" id="3.40.20.10">
    <property type="entry name" value="Severin"/>
    <property type="match status" value="2"/>
</dbReference>
<dbReference type="SMART" id="SM00235">
    <property type="entry name" value="ZnMc"/>
    <property type="match status" value="1"/>
</dbReference>
<comment type="cofactor">
    <cofactor evidence="19 20">
        <name>Zn(2+)</name>
        <dbReference type="ChEBI" id="CHEBI:29105"/>
    </cofactor>
    <text evidence="19 20">Binds 1 zinc ion per subunit.</text>
</comment>
<dbReference type="GO" id="GO:0006629">
    <property type="term" value="P:lipid metabolic process"/>
    <property type="evidence" value="ECO:0007669"/>
    <property type="project" value="InterPro"/>
</dbReference>
<keyword evidence="10 19" id="KW-0378">Hydrolase</keyword>
<comment type="subunit">
    <text evidence="16">Interacts with G-actin; ADP-actin form.</text>
</comment>
<evidence type="ECO:0000256" key="12">
    <source>
        <dbReference type="ARBA" id="ARBA00023049"/>
    </source>
</evidence>
<keyword evidence="27" id="KW-1185">Reference proteome</keyword>
<evidence type="ECO:0000256" key="1">
    <source>
        <dbReference type="ARBA" id="ARBA00004245"/>
    </source>
</evidence>
<dbReference type="SMART" id="SM00102">
    <property type="entry name" value="ADF"/>
    <property type="match status" value="2"/>
</dbReference>
<dbReference type="FunFam" id="3.40.20.10:FF:000007">
    <property type="entry name" value="Twinfilin-1 isoform 1"/>
    <property type="match status" value="1"/>
</dbReference>
<dbReference type="InterPro" id="IPR029006">
    <property type="entry name" value="ADF-H/Gelsolin-like_dom_sf"/>
</dbReference>
<dbReference type="Pfam" id="PF07645">
    <property type="entry name" value="EGF_CA"/>
    <property type="match status" value="1"/>
</dbReference>
<dbReference type="GO" id="GO:0004222">
    <property type="term" value="F:metalloendopeptidase activity"/>
    <property type="evidence" value="ECO:0000318"/>
    <property type="project" value="GO_Central"/>
</dbReference>
<dbReference type="PROSITE" id="PS51263">
    <property type="entry name" value="ADF_H"/>
    <property type="match status" value="2"/>
</dbReference>
<feature type="domain" description="Peptidase M12A" evidence="25">
    <location>
        <begin position="374"/>
        <end position="571"/>
    </location>
</feature>
<evidence type="ECO:0000259" key="22">
    <source>
        <dbReference type="PROSITE" id="PS01180"/>
    </source>
</evidence>
<comment type="subcellular location">
    <subcellularLocation>
        <location evidence="2">Cytoplasm</location>
        <location evidence="2">Cell cortex</location>
    </subcellularLocation>
    <subcellularLocation>
        <location evidence="1">Cytoplasm</location>
        <location evidence="1">Cytoskeleton</location>
    </subcellularLocation>
</comment>
<dbReference type="PANTHER" id="PTHR24255">
    <property type="entry name" value="COMPLEMENT COMPONENT 1, S SUBCOMPONENT-RELATED"/>
    <property type="match status" value="1"/>
</dbReference>
<name>A0A8R1U626_PRIPA</name>
<dbReference type="Gene3D" id="3.40.390.10">
    <property type="entry name" value="Collagenase (Catalytic Domain)"/>
    <property type="match status" value="1"/>
</dbReference>